<feature type="modified residue" description="N6-(pyridoxal phosphate)lysine" evidence="11">
    <location>
        <position position="541"/>
    </location>
</feature>
<proteinExistence type="inferred from homology"/>
<dbReference type="InterPro" id="IPR045865">
    <property type="entry name" value="ACT-like_dom_sf"/>
</dbReference>
<dbReference type="Pfam" id="PF00278">
    <property type="entry name" value="Orn_DAP_Arg_deC"/>
    <property type="match status" value="1"/>
</dbReference>
<dbReference type="InterPro" id="IPR002912">
    <property type="entry name" value="ACT_dom"/>
</dbReference>
<keyword evidence="7" id="KW-0067">ATP-binding</keyword>
<dbReference type="SUPFAM" id="SSF55021">
    <property type="entry name" value="ACT-like"/>
    <property type="match status" value="2"/>
</dbReference>
<name>A0A316GFD8_9GAMM</name>
<dbReference type="SUPFAM" id="SSF53633">
    <property type="entry name" value="Carbamate kinase-like"/>
    <property type="match status" value="1"/>
</dbReference>
<dbReference type="InterPro" id="IPR022643">
    <property type="entry name" value="De-COase2_C"/>
</dbReference>
<dbReference type="Gene3D" id="3.30.70.260">
    <property type="match status" value="2"/>
</dbReference>
<dbReference type="GO" id="GO:0005524">
    <property type="term" value="F:ATP binding"/>
    <property type="evidence" value="ECO:0007669"/>
    <property type="project" value="UniProtKB-KW"/>
</dbReference>
<dbReference type="Gene3D" id="3.20.20.10">
    <property type="entry name" value="Alanine racemase"/>
    <property type="match status" value="1"/>
</dbReference>
<keyword evidence="6" id="KW-0210">Decarboxylase</keyword>
<evidence type="ECO:0000256" key="5">
    <source>
        <dbReference type="ARBA" id="ARBA00022777"/>
    </source>
</evidence>
<dbReference type="InterPro" id="IPR029066">
    <property type="entry name" value="PLP-binding_barrel"/>
</dbReference>
<keyword evidence="8 11" id="KW-0663">Pyridoxal phosphate</keyword>
<dbReference type="Pfam" id="PF02784">
    <property type="entry name" value="Orn_Arg_deC_N"/>
    <property type="match status" value="1"/>
</dbReference>
<feature type="domain" description="ACT" evidence="14">
    <location>
        <begin position="329"/>
        <end position="402"/>
    </location>
</feature>
<dbReference type="InterPro" id="IPR022653">
    <property type="entry name" value="De-COase2_pyr-phos_BS"/>
</dbReference>
<dbReference type="AlphaFoldDB" id="A0A316GFD8"/>
<evidence type="ECO:0000256" key="1">
    <source>
        <dbReference type="ARBA" id="ARBA00001933"/>
    </source>
</evidence>
<evidence type="ECO:0000313" key="15">
    <source>
        <dbReference type="EMBL" id="PWK53407.1"/>
    </source>
</evidence>
<feature type="active site" description="Proton donor" evidence="11">
    <location>
        <position position="818"/>
    </location>
</feature>
<accession>A0A316GFD8</accession>
<comment type="pathway">
    <text evidence="13">Amino-acid biosynthesis; L-methionine biosynthesis via de novo pathway; L-homoserine from L-aspartate: step 1/3.</text>
</comment>
<dbReference type="OrthoDB" id="9802241at2"/>
<keyword evidence="3" id="KW-0808">Transferase</keyword>
<dbReference type="PROSITE" id="PS00878">
    <property type="entry name" value="ODR_DC_2_1"/>
    <property type="match status" value="1"/>
</dbReference>
<dbReference type="UniPathway" id="UPA00050">
    <property type="reaction ID" value="UER00461"/>
</dbReference>
<dbReference type="NCBIfam" id="TIGR00657">
    <property type="entry name" value="asp_kinases"/>
    <property type="match status" value="1"/>
</dbReference>
<dbReference type="RefSeq" id="WP_109762645.1">
    <property type="nucleotide sequence ID" value="NZ_QGGU01000003.1"/>
</dbReference>
<keyword evidence="4" id="KW-0547">Nucleotide-binding</keyword>
<dbReference type="InterPro" id="IPR009006">
    <property type="entry name" value="Ala_racemase/Decarboxylase_C"/>
</dbReference>
<dbReference type="PROSITE" id="PS00879">
    <property type="entry name" value="ODR_DC_2_2"/>
    <property type="match status" value="1"/>
</dbReference>
<dbReference type="InterPro" id="IPR018042">
    <property type="entry name" value="Aspartate_kinase_CS"/>
</dbReference>
<dbReference type="InterPro" id="IPR001341">
    <property type="entry name" value="Asp_kinase"/>
</dbReference>
<dbReference type="SUPFAM" id="SSF51419">
    <property type="entry name" value="PLP-binding barrel"/>
    <property type="match status" value="1"/>
</dbReference>
<evidence type="ECO:0000256" key="11">
    <source>
        <dbReference type="PIRSR" id="PIRSR600183-50"/>
    </source>
</evidence>
<evidence type="ECO:0000256" key="9">
    <source>
        <dbReference type="ARBA" id="ARBA00023239"/>
    </source>
</evidence>
<dbReference type="Gene3D" id="2.40.37.10">
    <property type="entry name" value="Lyase, Ornithine Decarboxylase, Chain A, domain 1"/>
    <property type="match status" value="1"/>
</dbReference>
<dbReference type="GO" id="GO:0009088">
    <property type="term" value="P:threonine biosynthetic process"/>
    <property type="evidence" value="ECO:0007669"/>
    <property type="project" value="UniProtKB-UniPathway"/>
</dbReference>
<keyword evidence="9" id="KW-0456">Lyase</keyword>
<dbReference type="Gene3D" id="3.40.1160.10">
    <property type="entry name" value="Acetylglutamate kinase-like"/>
    <property type="match status" value="1"/>
</dbReference>
<evidence type="ECO:0000256" key="7">
    <source>
        <dbReference type="ARBA" id="ARBA00022840"/>
    </source>
</evidence>
<evidence type="ECO:0000256" key="2">
    <source>
        <dbReference type="ARBA" id="ARBA00004766"/>
    </source>
</evidence>
<keyword evidence="13" id="KW-0028">Amino-acid biosynthesis</keyword>
<dbReference type="Pfam" id="PF00696">
    <property type="entry name" value="AA_kinase"/>
    <property type="match status" value="1"/>
</dbReference>
<dbReference type="InterPro" id="IPR022657">
    <property type="entry name" value="De-COase2_CS"/>
</dbReference>
<comment type="pathway">
    <text evidence="13">Amino-acid biosynthesis; L-threonine biosynthesis; L-threonine from L-aspartate: step 1/5.</text>
</comment>
<dbReference type="GO" id="GO:0009089">
    <property type="term" value="P:lysine biosynthetic process via diaminopimelate"/>
    <property type="evidence" value="ECO:0007669"/>
    <property type="project" value="UniProtKB-UniRule"/>
</dbReference>
<dbReference type="PRINTS" id="PR01179">
    <property type="entry name" value="ODADCRBXLASE"/>
</dbReference>
<dbReference type="InterPro" id="IPR001048">
    <property type="entry name" value="Asp/Glu/Uridylate_kinase"/>
</dbReference>
<comment type="pathway">
    <text evidence="2 13">Amino-acid biosynthesis; L-lysine biosynthesis via DAP pathway; (S)-tetrahydrodipicolinate from L-aspartate: step 1/4.</text>
</comment>
<comment type="cofactor">
    <cofactor evidence="1 11">
        <name>pyridoxal 5'-phosphate</name>
        <dbReference type="ChEBI" id="CHEBI:597326"/>
    </cofactor>
</comment>
<dbReference type="PROSITE" id="PS51671">
    <property type="entry name" value="ACT"/>
    <property type="match status" value="1"/>
</dbReference>
<dbReference type="InterPro" id="IPR036393">
    <property type="entry name" value="AceGlu_kinase-like_sf"/>
</dbReference>
<gene>
    <name evidence="15" type="ORF">C8D97_103234</name>
</gene>
<dbReference type="EC" id="4.1.1.20" evidence="10"/>
<dbReference type="PROSITE" id="PS00324">
    <property type="entry name" value="ASPARTOKINASE"/>
    <property type="match status" value="1"/>
</dbReference>
<evidence type="ECO:0000256" key="8">
    <source>
        <dbReference type="ARBA" id="ARBA00022898"/>
    </source>
</evidence>
<dbReference type="GO" id="GO:0004072">
    <property type="term" value="F:aspartate kinase activity"/>
    <property type="evidence" value="ECO:0007669"/>
    <property type="project" value="InterPro"/>
</dbReference>
<keyword evidence="16" id="KW-1185">Reference proteome</keyword>
<dbReference type="NCBIfam" id="TIGR01048">
    <property type="entry name" value="lysA"/>
    <property type="match status" value="1"/>
</dbReference>
<dbReference type="GO" id="GO:0008836">
    <property type="term" value="F:diaminopimelate decarboxylase activity"/>
    <property type="evidence" value="ECO:0007669"/>
    <property type="project" value="UniProtKB-UniRule"/>
</dbReference>
<dbReference type="PANTHER" id="PTHR43727:SF2">
    <property type="entry name" value="GROUP IV DECARBOXYLASE"/>
    <property type="match status" value="1"/>
</dbReference>
<sequence length="869" mass="96074">MTTEQSWVVAKFGGTSVSSLDSINNMVTIVKGYRNKQRNVLLVVSAFSGVSNLLEEVINKPDVVDIEQVVLQLKQRHQSFIEKLELKEPRLKDFVDSKLSQLRDCHKRLKEEELAAFFALQAEIMAIGEQLSSTILKAFLEAQLSLPVARMDATEWLQSDAGEHRSIADQYLNAECQVAFDPNKASQLSALGQIVITQGFVAANSCGETVVLGRGGSDTSAAYFAVLLNAEELAIWTDVPGMFSANPRQLPEARQLLKLDYKEAQEIASTGAKVLHPRCLRPVRNAQIPVFVGSTFALDKQGTLIGSFQQSEPQVKAISVRNGVLLIAMETSDMWQRPGFLAEAFNVFFKHGLSIDQVSTSETSVTVTLDNLTQGISRERIALLIKELSSICRVSLQENCAAVSIVGNSIRTLIAQLSQAFEVFKNRSVHMLTQAANNLNFTFVIDENEAPQLVKQLHENLISQHQGNEQIGQSWSALFGDQLSEPDIMVKQSWWFQHTRALEQVAHQQGASYVYSLSKVEQQIKKLQALKSIDRLFYAIKANSNAELLKHVESLGMGFECVSLQEVTFVLKLFPEIDKQRILFTPNFAPREEYKQALELGVLLTLDNLYPLEHWGDLFQGKELLLRIDTGTGKGHHSHVKTAGKEAKFGIPVEALLNAKDTLRTLDISIIGLHCHVGSGILTADNWYENGQTLLSLAEHFPSLKFLDLGGGLGIVEKPQQNNLDLGQVDELLLKLKSLLGDLELWLEPGRFIAAECGVLVARVTQLKGKSGAGYLGIETGMNSLIRPALYGAYHPIVNLTRVDQPATEKYTVVGPICETGDKLGIDRLLPPSFEGDILLIANTGAYGQVMSSRYNMREPAGEHIFENL</sequence>
<dbReference type="PRINTS" id="PR01181">
    <property type="entry name" value="DAPDCRBXLASE"/>
</dbReference>
<dbReference type="UniPathway" id="UPA00034">
    <property type="reaction ID" value="UER00015"/>
</dbReference>
<organism evidence="15 16">
    <name type="scientific">Pleionea mediterranea</name>
    <dbReference type="NCBI Taxonomy" id="523701"/>
    <lineage>
        <taxon>Bacteria</taxon>
        <taxon>Pseudomonadati</taxon>
        <taxon>Pseudomonadota</taxon>
        <taxon>Gammaproteobacteria</taxon>
        <taxon>Oceanospirillales</taxon>
        <taxon>Pleioneaceae</taxon>
        <taxon>Pleionea</taxon>
    </lineage>
</organism>
<comment type="similarity">
    <text evidence="12">Belongs to the Orn/Lys/Arg decarboxylase class-II family.</text>
</comment>
<reference evidence="15 16" key="1">
    <citation type="submission" date="2018-05" db="EMBL/GenBank/DDBJ databases">
        <title>Genomic Encyclopedia of Type Strains, Phase IV (KMG-IV): sequencing the most valuable type-strain genomes for metagenomic binning, comparative biology and taxonomic classification.</title>
        <authorList>
            <person name="Goeker M."/>
        </authorList>
    </citation>
    <scope>NUCLEOTIDE SEQUENCE [LARGE SCALE GENOMIC DNA]</scope>
    <source>
        <strain evidence="15 16">DSM 25350</strain>
    </source>
</reference>
<dbReference type="InterPro" id="IPR002986">
    <property type="entry name" value="DAP_deCOOHase_LysA"/>
</dbReference>
<dbReference type="NCBIfam" id="NF006515">
    <property type="entry name" value="PRK08961.1"/>
    <property type="match status" value="1"/>
</dbReference>
<keyword evidence="5 15" id="KW-0418">Kinase</keyword>
<dbReference type="Proteomes" id="UP000245790">
    <property type="component" value="Unassembled WGS sequence"/>
</dbReference>
<dbReference type="SUPFAM" id="SSF50621">
    <property type="entry name" value="Alanine racemase C-terminal domain-like"/>
    <property type="match status" value="1"/>
</dbReference>
<evidence type="ECO:0000313" key="16">
    <source>
        <dbReference type="Proteomes" id="UP000245790"/>
    </source>
</evidence>
<dbReference type="EMBL" id="QGGU01000003">
    <property type="protein sequence ID" value="PWK53407.1"/>
    <property type="molecule type" value="Genomic_DNA"/>
</dbReference>
<evidence type="ECO:0000256" key="12">
    <source>
        <dbReference type="RuleBase" id="RU003737"/>
    </source>
</evidence>
<dbReference type="PANTHER" id="PTHR43727">
    <property type="entry name" value="DIAMINOPIMELATE DECARBOXYLASE"/>
    <property type="match status" value="1"/>
</dbReference>
<protein>
    <recommendedName>
        <fullName evidence="10">Diaminopimelate decarboxylase</fullName>
        <ecNumber evidence="10">4.1.1.20</ecNumber>
    </recommendedName>
</protein>
<evidence type="ECO:0000256" key="13">
    <source>
        <dbReference type="RuleBase" id="RU004249"/>
    </source>
</evidence>
<evidence type="ECO:0000256" key="4">
    <source>
        <dbReference type="ARBA" id="ARBA00022741"/>
    </source>
</evidence>
<evidence type="ECO:0000256" key="6">
    <source>
        <dbReference type="ARBA" id="ARBA00022793"/>
    </source>
</evidence>
<dbReference type="UniPathway" id="UPA00051">
    <property type="reaction ID" value="UER00462"/>
</dbReference>
<evidence type="ECO:0000256" key="3">
    <source>
        <dbReference type="ARBA" id="ARBA00022679"/>
    </source>
</evidence>
<dbReference type="InterPro" id="IPR000183">
    <property type="entry name" value="Orn/DAP/Arg_de-COase"/>
</dbReference>
<evidence type="ECO:0000256" key="10">
    <source>
        <dbReference type="NCBIfam" id="TIGR01048"/>
    </source>
</evidence>
<comment type="caution">
    <text evidence="15">The sequence shown here is derived from an EMBL/GenBank/DDBJ whole genome shotgun (WGS) entry which is preliminary data.</text>
</comment>
<evidence type="ECO:0000259" key="14">
    <source>
        <dbReference type="PROSITE" id="PS51671"/>
    </source>
</evidence>
<dbReference type="InterPro" id="IPR022644">
    <property type="entry name" value="De-COase2_N"/>
</dbReference>